<dbReference type="InterPro" id="IPR058240">
    <property type="entry name" value="rSAM_sf"/>
</dbReference>
<evidence type="ECO:0000256" key="3">
    <source>
        <dbReference type="ARBA" id="ARBA00022691"/>
    </source>
</evidence>
<dbReference type="SFLD" id="SFLDS00029">
    <property type="entry name" value="Radical_SAM"/>
    <property type="match status" value="1"/>
</dbReference>
<dbReference type="InterPro" id="IPR006638">
    <property type="entry name" value="Elp3/MiaA/NifB-like_rSAM"/>
</dbReference>
<keyword evidence="5" id="KW-0408">Iron</keyword>
<protein>
    <submittedName>
        <fullName evidence="8">TIGR01212 family radical SAM protein</fullName>
    </submittedName>
</protein>
<evidence type="ECO:0000256" key="4">
    <source>
        <dbReference type="ARBA" id="ARBA00022723"/>
    </source>
</evidence>
<dbReference type="SFLD" id="SFLDG01086">
    <property type="entry name" value="elongater_protein-like"/>
    <property type="match status" value="1"/>
</dbReference>
<dbReference type="OrthoDB" id="9801689at2"/>
<dbReference type="AlphaFoldDB" id="A0A368KYK4"/>
<dbReference type="Pfam" id="PF04055">
    <property type="entry name" value="Radical_SAM"/>
    <property type="match status" value="1"/>
</dbReference>
<proteinExistence type="predicted"/>
<keyword evidence="4" id="KW-0479">Metal-binding</keyword>
<dbReference type="GO" id="GO:0051539">
    <property type="term" value="F:4 iron, 4 sulfur cluster binding"/>
    <property type="evidence" value="ECO:0007669"/>
    <property type="project" value="UniProtKB-KW"/>
</dbReference>
<dbReference type="Pfam" id="PF16199">
    <property type="entry name" value="Radical_SAM_C"/>
    <property type="match status" value="1"/>
</dbReference>
<comment type="caution">
    <text evidence="8">The sequence shown here is derived from an EMBL/GenBank/DDBJ whole genome shotgun (WGS) entry which is preliminary data.</text>
</comment>
<reference evidence="8 9" key="1">
    <citation type="submission" date="2018-07" db="EMBL/GenBank/DDBJ databases">
        <title>Comparative genomes isolates from brazilian mangrove.</title>
        <authorList>
            <person name="De Araujo J.E."/>
            <person name="Taketani R.G."/>
            <person name="Silva M.C.P."/>
            <person name="Lourenco M.V."/>
            <person name="Oliveira V.M."/>
            <person name="Andreote F.D."/>
        </authorList>
    </citation>
    <scope>NUCLEOTIDE SEQUENCE [LARGE SCALE GENOMIC DNA]</scope>
    <source>
        <strain evidence="8 9">HEX PRIS-MGV</strain>
    </source>
</reference>
<dbReference type="GO" id="GO:0046872">
    <property type="term" value="F:metal ion binding"/>
    <property type="evidence" value="ECO:0007669"/>
    <property type="project" value="UniProtKB-KW"/>
</dbReference>
<evidence type="ECO:0000256" key="2">
    <source>
        <dbReference type="ARBA" id="ARBA00022485"/>
    </source>
</evidence>
<dbReference type="PANTHER" id="PTHR11135:SF1">
    <property type="entry name" value="PROTEIN YHCC"/>
    <property type="match status" value="1"/>
</dbReference>
<gene>
    <name evidence="8" type="ORF">DTL42_06200</name>
</gene>
<keyword evidence="6" id="KW-0411">Iron-sulfur</keyword>
<sequence length="328" mass="37488">MNSLTRVNISSEEIDLSSTAKTTWRDAGLRYYAYSWYLRKRFGERIQKISLDAKFTCPNVDGTVAKGGCTFCDNRSFSPSRREPIRDITDQLANGITRLKRRYKVDRFIAYFQPATNTYAPVDRLRPLYEQAIDHEKVVGLSIGTRPDCVAEDVMDLLQEFAGRTFMSVEYGMQTIHNKSLDWMNRGHHHDATIDAIERSRGRGFEICLHVILGLPGETHEDMMATAAEVARLNIDSVKIHNLYCVKNTKLADQVQSGEVTLMERQEYIKTLVDFLERIPSDVLVERTIGDAPPQFFVGPSWCLDKSAVLRAIDDELVRRDTWQGKLL</sequence>
<dbReference type="NCBIfam" id="TIGR01212">
    <property type="entry name" value="TIGR01212 family radical SAM protein"/>
    <property type="match status" value="1"/>
</dbReference>
<dbReference type="InterPro" id="IPR005911">
    <property type="entry name" value="YhcC-like"/>
</dbReference>
<dbReference type="InterPro" id="IPR007197">
    <property type="entry name" value="rSAM"/>
</dbReference>
<dbReference type="GO" id="GO:0003824">
    <property type="term" value="F:catalytic activity"/>
    <property type="evidence" value="ECO:0007669"/>
    <property type="project" value="InterPro"/>
</dbReference>
<evidence type="ECO:0000313" key="8">
    <source>
        <dbReference type="EMBL" id="RCS54714.1"/>
    </source>
</evidence>
<keyword evidence="2" id="KW-0004">4Fe-4S</keyword>
<dbReference type="InterPro" id="IPR023404">
    <property type="entry name" value="rSAM_horseshoe"/>
</dbReference>
<dbReference type="InterPro" id="IPR032432">
    <property type="entry name" value="Radical_SAM_C"/>
</dbReference>
<dbReference type="Proteomes" id="UP000253562">
    <property type="component" value="Unassembled WGS sequence"/>
</dbReference>
<dbReference type="PANTHER" id="PTHR11135">
    <property type="entry name" value="HISTONE ACETYLTRANSFERASE-RELATED"/>
    <property type="match status" value="1"/>
</dbReference>
<evidence type="ECO:0000256" key="6">
    <source>
        <dbReference type="ARBA" id="ARBA00023014"/>
    </source>
</evidence>
<name>A0A368KYK4_9BACT</name>
<dbReference type="EMBL" id="QPEX01000010">
    <property type="protein sequence ID" value="RCS54714.1"/>
    <property type="molecule type" value="Genomic_DNA"/>
</dbReference>
<evidence type="ECO:0000313" key="9">
    <source>
        <dbReference type="Proteomes" id="UP000253562"/>
    </source>
</evidence>
<dbReference type="CDD" id="cd01335">
    <property type="entry name" value="Radical_SAM"/>
    <property type="match status" value="1"/>
</dbReference>
<organism evidence="8 9">
    <name type="scientific">Bremerella cremea</name>
    <dbReference type="NCBI Taxonomy" id="1031537"/>
    <lineage>
        <taxon>Bacteria</taxon>
        <taxon>Pseudomonadati</taxon>
        <taxon>Planctomycetota</taxon>
        <taxon>Planctomycetia</taxon>
        <taxon>Pirellulales</taxon>
        <taxon>Pirellulaceae</taxon>
        <taxon>Bremerella</taxon>
    </lineage>
</organism>
<keyword evidence="3" id="KW-0949">S-adenosyl-L-methionine</keyword>
<dbReference type="SMART" id="SM00729">
    <property type="entry name" value="Elp3"/>
    <property type="match status" value="1"/>
</dbReference>
<accession>A0A368KYK4</accession>
<dbReference type="Gene3D" id="3.80.30.20">
    <property type="entry name" value="tm_1862 like domain"/>
    <property type="match status" value="1"/>
</dbReference>
<feature type="domain" description="Radical SAM core" evidence="7">
    <location>
        <begin position="41"/>
        <end position="282"/>
    </location>
</feature>
<evidence type="ECO:0000256" key="5">
    <source>
        <dbReference type="ARBA" id="ARBA00023004"/>
    </source>
</evidence>
<evidence type="ECO:0000256" key="1">
    <source>
        <dbReference type="ARBA" id="ARBA00001966"/>
    </source>
</evidence>
<comment type="cofactor">
    <cofactor evidence="1">
        <name>[4Fe-4S] cluster</name>
        <dbReference type="ChEBI" id="CHEBI:49883"/>
    </cofactor>
</comment>
<dbReference type="SUPFAM" id="SSF102114">
    <property type="entry name" value="Radical SAM enzymes"/>
    <property type="match status" value="1"/>
</dbReference>
<dbReference type="SFLD" id="SFLDG01091">
    <property type="entry name" value="uncharacterized_CHP01210-like"/>
    <property type="match status" value="1"/>
</dbReference>
<dbReference type="InterPro" id="IPR039661">
    <property type="entry name" value="ELP3"/>
</dbReference>
<evidence type="ECO:0000259" key="7">
    <source>
        <dbReference type="PROSITE" id="PS51918"/>
    </source>
</evidence>
<dbReference type="PROSITE" id="PS51918">
    <property type="entry name" value="RADICAL_SAM"/>
    <property type="match status" value="1"/>
</dbReference>